<comment type="similarity">
    <text evidence="1">Belongs to the acyl coenzyme A hydrolase family.</text>
</comment>
<dbReference type="InterPro" id="IPR033120">
    <property type="entry name" value="HOTDOG_ACOT"/>
</dbReference>
<dbReference type="GO" id="GO:0052816">
    <property type="term" value="F:long-chain fatty acyl-CoA hydrolase activity"/>
    <property type="evidence" value="ECO:0007669"/>
    <property type="project" value="TreeGrafter"/>
</dbReference>
<evidence type="ECO:0000259" key="4">
    <source>
        <dbReference type="PROSITE" id="PS51770"/>
    </source>
</evidence>
<dbReference type="Gene3D" id="3.10.129.10">
    <property type="entry name" value="Hotdog Thioesterase"/>
    <property type="match status" value="1"/>
</dbReference>
<dbReference type="CDD" id="cd03442">
    <property type="entry name" value="BFIT_BACH"/>
    <property type="match status" value="1"/>
</dbReference>
<evidence type="ECO:0000256" key="2">
    <source>
        <dbReference type="ARBA" id="ARBA00022801"/>
    </source>
</evidence>
<proteinExistence type="inferred from homology"/>
<dbReference type="InterPro" id="IPR029069">
    <property type="entry name" value="HotDog_dom_sf"/>
</dbReference>
<dbReference type="PANTHER" id="PTHR11049">
    <property type="entry name" value="ACYL COENZYME A THIOESTER HYDROLASE"/>
    <property type="match status" value="1"/>
</dbReference>
<gene>
    <name evidence="5" type="ORF">EFK50_15065</name>
</gene>
<dbReference type="PROSITE" id="PS51770">
    <property type="entry name" value="HOTDOG_ACOT"/>
    <property type="match status" value="1"/>
</dbReference>
<organism evidence="5 6">
    <name type="scientific">Nocardioides marmoriginsengisoli</name>
    <dbReference type="NCBI Taxonomy" id="661483"/>
    <lineage>
        <taxon>Bacteria</taxon>
        <taxon>Bacillati</taxon>
        <taxon>Actinomycetota</taxon>
        <taxon>Actinomycetes</taxon>
        <taxon>Propionibacteriales</taxon>
        <taxon>Nocardioidaceae</taxon>
        <taxon>Nocardioides</taxon>
    </lineage>
</organism>
<protein>
    <submittedName>
        <fullName evidence="5">Acyl-CoA thioesterase</fullName>
    </submittedName>
</protein>
<dbReference type="SUPFAM" id="SSF54637">
    <property type="entry name" value="Thioesterase/thiol ester dehydrase-isomerase"/>
    <property type="match status" value="1"/>
</dbReference>
<dbReference type="Proteomes" id="UP000267128">
    <property type="component" value="Unassembled WGS sequence"/>
</dbReference>
<dbReference type="OrthoDB" id="9809430at2"/>
<dbReference type="Pfam" id="PF03061">
    <property type="entry name" value="4HBT"/>
    <property type="match status" value="1"/>
</dbReference>
<feature type="domain" description="HotDog ACOT-type" evidence="4">
    <location>
        <begin position="32"/>
        <end position="146"/>
    </location>
</feature>
<keyword evidence="2 3" id="KW-0378">Hydrolase</keyword>
<evidence type="ECO:0000313" key="6">
    <source>
        <dbReference type="Proteomes" id="UP000267128"/>
    </source>
</evidence>
<evidence type="ECO:0000256" key="1">
    <source>
        <dbReference type="ARBA" id="ARBA00010458"/>
    </source>
</evidence>
<dbReference type="InterPro" id="IPR006683">
    <property type="entry name" value="Thioestr_dom"/>
</dbReference>
<dbReference type="GO" id="GO:0006637">
    <property type="term" value="P:acyl-CoA metabolic process"/>
    <property type="evidence" value="ECO:0007669"/>
    <property type="project" value="TreeGrafter"/>
</dbReference>
<dbReference type="PANTHER" id="PTHR11049:SF16">
    <property type="entry name" value="PROTEIN VDLD"/>
    <property type="match status" value="1"/>
</dbReference>
<sequence length="190" mass="20405">MATTVQGGAKVNRVRIGHRDPRVRLMEPLPPSYGRVVLTLLANQNHVNLLGNVHGGEVMRLVDSTAGAAAGRHSGGPAVTAAMDEMAFLAPVKVGDILRATAQVNWAGRTSMEVGVRVESEPWNQAGTDPVHVASAYLVFVAIDPDGEPRPVPPLLPESPDEVRRAREAEIRRAHRLAQKQEILAARDNG</sequence>
<name>A0A3N0CJB9_9ACTN</name>
<keyword evidence="6" id="KW-1185">Reference proteome</keyword>
<comment type="caution">
    <text evidence="5">The sequence shown here is derived from an EMBL/GenBank/DDBJ whole genome shotgun (WGS) entry which is preliminary data.</text>
</comment>
<evidence type="ECO:0000313" key="5">
    <source>
        <dbReference type="EMBL" id="RNL63033.1"/>
    </source>
</evidence>
<dbReference type="EMBL" id="RJSE01000007">
    <property type="protein sequence ID" value="RNL63033.1"/>
    <property type="molecule type" value="Genomic_DNA"/>
</dbReference>
<evidence type="ECO:0000256" key="3">
    <source>
        <dbReference type="PROSITE-ProRule" id="PRU01106"/>
    </source>
</evidence>
<dbReference type="AlphaFoldDB" id="A0A3N0CJB9"/>
<dbReference type="InterPro" id="IPR040170">
    <property type="entry name" value="Cytosol_ACT"/>
</dbReference>
<accession>A0A3N0CJB9</accession>
<reference evidence="5 6" key="1">
    <citation type="submission" date="2018-11" db="EMBL/GenBank/DDBJ databases">
        <authorList>
            <person name="Li F."/>
        </authorList>
    </citation>
    <scope>NUCLEOTIDE SEQUENCE [LARGE SCALE GENOMIC DNA]</scope>
    <source>
        <strain evidence="5 6">Gsoil 097</strain>
    </source>
</reference>
<dbReference type="FunFam" id="3.10.129.10:FF:000024">
    <property type="entry name" value="Acyl-CoA hydrolase"/>
    <property type="match status" value="1"/>
</dbReference>
<dbReference type="GO" id="GO:0005829">
    <property type="term" value="C:cytosol"/>
    <property type="evidence" value="ECO:0007669"/>
    <property type="project" value="TreeGrafter"/>
</dbReference>